<accession>A0A4R0HMT1</accession>
<dbReference type="PROSITE" id="PS51318">
    <property type="entry name" value="TAT"/>
    <property type="match status" value="1"/>
</dbReference>
<evidence type="ECO:0000256" key="1">
    <source>
        <dbReference type="SAM" id="SignalP"/>
    </source>
</evidence>
<dbReference type="InterPro" id="IPR006311">
    <property type="entry name" value="TAT_signal"/>
</dbReference>
<gene>
    <name evidence="2" type="ORF">E0H45_12895</name>
</gene>
<sequence length="284" mass="30703">MAQRISRRQALLLGGGALAGAATLGSVAAAQSASAARPAEEASRAAAGTGWFRLPVITANIGRKHLDAREAAIRAVRGGDPGNRPFVGWQEIGEGDSGEVPMITRHFGGKYRNAFLRDPKSFRVPISVPEPWKIVNSKQTFVHGGIANVTPPRFINEVVVEHTAHPGLKFALINSHYIAGAYNGNNNPNLRDEWQLHKKLHRERVIAHHANGHLVIWTADTNNPGYDQATGQGAEQKVFAKGIDRINWLPGDGTVRLDLVGTKAIPMSVDGHDARLAVFRIKLA</sequence>
<evidence type="ECO:0000313" key="3">
    <source>
        <dbReference type="Proteomes" id="UP000292346"/>
    </source>
</evidence>
<reference evidence="2 3" key="1">
    <citation type="submission" date="2019-02" db="EMBL/GenBank/DDBJ databases">
        <title>Kribbella capetownensis sp. nov. and Kribbella speibonae sp. nov., isolated from soil.</title>
        <authorList>
            <person name="Curtis S.M."/>
            <person name="Norton I."/>
            <person name="Everest G.J."/>
            <person name="Meyers P.R."/>
        </authorList>
    </citation>
    <scope>NUCLEOTIDE SEQUENCE [LARGE SCALE GENOMIC DNA]</scope>
    <source>
        <strain evidence="2 3">KCTC 29219</strain>
    </source>
</reference>
<protein>
    <recommendedName>
        <fullName evidence="4">Endonuclease/exonuclease/phosphatase family protein</fullName>
    </recommendedName>
</protein>
<dbReference type="OrthoDB" id="9796594at2"/>
<evidence type="ECO:0008006" key="4">
    <source>
        <dbReference type="Google" id="ProtNLM"/>
    </source>
</evidence>
<dbReference type="RefSeq" id="WP_131337329.1">
    <property type="nucleotide sequence ID" value="NZ_SJJZ01000001.1"/>
</dbReference>
<evidence type="ECO:0000313" key="2">
    <source>
        <dbReference type="EMBL" id="TCC12081.1"/>
    </source>
</evidence>
<dbReference type="Proteomes" id="UP000292346">
    <property type="component" value="Unassembled WGS sequence"/>
</dbReference>
<keyword evidence="3" id="KW-1185">Reference proteome</keyword>
<organism evidence="2 3">
    <name type="scientific">Kribbella soli</name>
    <dbReference type="NCBI Taxonomy" id="1124743"/>
    <lineage>
        <taxon>Bacteria</taxon>
        <taxon>Bacillati</taxon>
        <taxon>Actinomycetota</taxon>
        <taxon>Actinomycetes</taxon>
        <taxon>Propionibacteriales</taxon>
        <taxon>Kribbellaceae</taxon>
        <taxon>Kribbella</taxon>
    </lineage>
</organism>
<feature type="chain" id="PRO_5020632213" description="Endonuclease/exonuclease/phosphatase family protein" evidence="1">
    <location>
        <begin position="36"/>
        <end position="284"/>
    </location>
</feature>
<keyword evidence="1" id="KW-0732">Signal</keyword>
<dbReference type="AlphaFoldDB" id="A0A4R0HMT1"/>
<feature type="signal peptide" evidence="1">
    <location>
        <begin position="1"/>
        <end position="35"/>
    </location>
</feature>
<name>A0A4R0HMT1_9ACTN</name>
<dbReference type="EMBL" id="SJJZ01000001">
    <property type="protein sequence ID" value="TCC12081.1"/>
    <property type="molecule type" value="Genomic_DNA"/>
</dbReference>
<proteinExistence type="predicted"/>
<comment type="caution">
    <text evidence="2">The sequence shown here is derived from an EMBL/GenBank/DDBJ whole genome shotgun (WGS) entry which is preliminary data.</text>
</comment>